<keyword evidence="3" id="KW-1185">Reference proteome</keyword>
<evidence type="ECO:0000313" key="3">
    <source>
        <dbReference type="Proteomes" id="UP000619355"/>
    </source>
</evidence>
<proteinExistence type="predicted"/>
<dbReference type="AlphaFoldDB" id="A0A919F432"/>
<sequence>MRLGAAEHGLDVDEVVDAAAGAGAVAAGDVGVDDGPQVAVLDGEGDQAAGLAGDASGQRPPKAHRSDRPGRIRGDELAGQAVAGGFLVGEGDEVGNAFADPVAAQAVPR</sequence>
<dbReference type="Proteomes" id="UP000619355">
    <property type="component" value="Unassembled WGS sequence"/>
</dbReference>
<reference evidence="3" key="1">
    <citation type="journal article" date="2019" name="Int. J. Syst. Evol. Microbiol.">
        <title>The Global Catalogue of Microorganisms (GCM) 10K type strain sequencing project: providing services to taxonomists for standard genome sequencing and annotation.</title>
        <authorList>
            <consortium name="The Broad Institute Genomics Platform"/>
            <consortium name="The Broad Institute Genome Sequencing Center for Infectious Disease"/>
            <person name="Wu L."/>
            <person name="Ma J."/>
        </authorList>
    </citation>
    <scope>NUCLEOTIDE SEQUENCE [LARGE SCALE GENOMIC DNA]</scope>
    <source>
        <strain evidence="3">JCM 4253</strain>
    </source>
</reference>
<evidence type="ECO:0000256" key="1">
    <source>
        <dbReference type="SAM" id="MobiDB-lite"/>
    </source>
</evidence>
<gene>
    <name evidence="2" type="ORF">GCM10018980_72360</name>
</gene>
<name>A0A919F432_9ACTN</name>
<protein>
    <submittedName>
        <fullName evidence="2">Uncharacterized protein</fullName>
    </submittedName>
</protein>
<feature type="region of interest" description="Disordered" evidence="1">
    <location>
        <begin position="44"/>
        <end position="72"/>
    </location>
</feature>
<dbReference type="RefSeq" id="WP_189986341.1">
    <property type="nucleotide sequence ID" value="NZ_BNBF01000036.1"/>
</dbReference>
<comment type="caution">
    <text evidence="2">The sequence shown here is derived from an EMBL/GenBank/DDBJ whole genome shotgun (WGS) entry which is preliminary data.</text>
</comment>
<accession>A0A919F432</accession>
<organism evidence="2 3">
    <name type="scientific">Streptomyces capoamus</name>
    <dbReference type="NCBI Taxonomy" id="68183"/>
    <lineage>
        <taxon>Bacteria</taxon>
        <taxon>Bacillati</taxon>
        <taxon>Actinomycetota</taxon>
        <taxon>Actinomycetes</taxon>
        <taxon>Kitasatosporales</taxon>
        <taxon>Streptomycetaceae</taxon>
        <taxon>Streptomyces</taxon>
    </lineage>
</organism>
<dbReference type="EMBL" id="BNBF01000036">
    <property type="protein sequence ID" value="GHG75069.1"/>
    <property type="molecule type" value="Genomic_DNA"/>
</dbReference>
<evidence type="ECO:0000313" key="2">
    <source>
        <dbReference type="EMBL" id="GHG75069.1"/>
    </source>
</evidence>